<dbReference type="EMBL" id="WNVC01000796">
    <property type="protein sequence ID" value="MDZ5000894.1"/>
    <property type="molecule type" value="Genomic_DNA"/>
</dbReference>
<feature type="compositionally biased region" description="Basic and acidic residues" evidence="1">
    <location>
        <begin position="118"/>
        <end position="129"/>
    </location>
</feature>
<dbReference type="Pfam" id="PF09992">
    <property type="entry name" value="NAGPA"/>
    <property type="match status" value="1"/>
</dbReference>
<dbReference type="PANTHER" id="PTHR40446:SF2">
    <property type="entry name" value="N-ACETYLGLUCOSAMINE-1-PHOSPHODIESTER ALPHA-N-ACETYLGLUCOSAMINIDASE"/>
    <property type="match status" value="1"/>
</dbReference>
<feature type="domain" description="Phosphodiester glycosidase" evidence="2">
    <location>
        <begin position="1"/>
        <end position="138"/>
    </location>
</feature>
<dbReference type="AlphaFoldDB" id="A0AAW9IA72"/>
<accession>A0AAW9IA72</accession>
<evidence type="ECO:0000256" key="1">
    <source>
        <dbReference type="SAM" id="MobiDB-lite"/>
    </source>
</evidence>
<dbReference type="Proteomes" id="UP001291306">
    <property type="component" value="Unassembled WGS sequence"/>
</dbReference>
<organism evidence="3 4">
    <name type="scientific">Clostridium perfringens</name>
    <dbReference type="NCBI Taxonomy" id="1502"/>
    <lineage>
        <taxon>Bacteria</taxon>
        <taxon>Bacillati</taxon>
        <taxon>Bacillota</taxon>
        <taxon>Clostridia</taxon>
        <taxon>Eubacteriales</taxon>
        <taxon>Clostridiaceae</taxon>
        <taxon>Clostridium</taxon>
    </lineage>
</organism>
<feature type="region of interest" description="Disordered" evidence="1">
    <location>
        <begin position="104"/>
        <end position="130"/>
    </location>
</feature>
<comment type="caution">
    <text evidence="3">The sequence shown here is derived from an EMBL/GenBank/DDBJ whole genome shotgun (WGS) entry which is preliminary data.</text>
</comment>
<proteinExistence type="predicted"/>
<name>A0AAW9IA72_CLOPF</name>
<evidence type="ECO:0000259" key="2">
    <source>
        <dbReference type="Pfam" id="PF09992"/>
    </source>
</evidence>
<feature type="non-terminal residue" evidence="3">
    <location>
        <position position="166"/>
    </location>
</feature>
<feature type="non-terminal residue" evidence="3">
    <location>
        <position position="1"/>
    </location>
</feature>
<dbReference type="RefSeq" id="WP_322459099.1">
    <property type="nucleotide sequence ID" value="NZ_WNVC01000796.1"/>
</dbReference>
<protein>
    <recommendedName>
        <fullName evidence="2">Phosphodiester glycosidase domain-containing protein</fullName>
    </recommendedName>
</protein>
<evidence type="ECO:0000313" key="4">
    <source>
        <dbReference type="Proteomes" id="UP001291306"/>
    </source>
</evidence>
<reference evidence="3" key="1">
    <citation type="submission" date="2019-11" db="EMBL/GenBank/DDBJ databases">
        <title>Characterization of Clostridium perfringens isolates from swine manure treated agricultural soils.</title>
        <authorList>
            <person name="Wushke S.T."/>
        </authorList>
    </citation>
    <scope>NUCLEOTIDE SEQUENCE</scope>
    <source>
        <strain evidence="3">X26</strain>
    </source>
</reference>
<dbReference type="PANTHER" id="PTHR40446">
    <property type="entry name" value="N-ACETYLGLUCOSAMINE-1-PHOSPHODIESTER ALPHA-N-ACETYLGLUCOSAMINIDASE"/>
    <property type="match status" value="1"/>
</dbReference>
<gene>
    <name evidence="3" type="ORF">GNF79_17890</name>
</gene>
<evidence type="ECO:0000313" key="3">
    <source>
        <dbReference type="EMBL" id="MDZ5000894.1"/>
    </source>
</evidence>
<sequence>FGILKDGTPVIGDSNKFNEVKGNLEEALGGNAILVKNGQVFETTDTGANKEPRTAVGIKSNGNVFFLTLDGRQEPYSAGASMKDLAELMISMGAVEALNLDGGGSTTHLSRIPGTDTLDVKNRPSDNSERSVANSWMIVSKEAVTHEFNSAYIEPNEKSFTPNSTI</sequence>
<dbReference type="InterPro" id="IPR018711">
    <property type="entry name" value="NAGPA"/>
</dbReference>